<keyword evidence="2" id="KW-1185">Reference proteome</keyword>
<dbReference type="Proteomes" id="UP000029224">
    <property type="component" value="Unassembled WGS sequence"/>
</dbReference>
<sequence length="49" mass="5380">MPRKLITDYLNKGIMPPKILVGFEYGGKLVKLLAHISPYSSGNAKLHGL</sequence>
<accession>A0A090T491</accession>
<gene>
    <name evidence="1" type="ORF">JCM19240_4350</name>
</gene>
<protein>
    <submittedName>
        <fullName evidence="1">Uncharacterized protein</fullName>
    </submittedName>
</protein>
<comment type="caution">
    <text evidence="1">The sequence shown here is derived from an EMBL/GenBank/DDBJ whole genome shotgun (WGS) entry which is preliminary data.</text>
</comment>
<organism evidence="1 2">
    <name type="scientific">Vibrio maritimus</name>
    <dbReference type="NCBI Taxonomy" id="990268"/>
    <lineage>
        <taxon>Bacteria</taxon>
        <taxon>Pseudomonadati</taxon>
        <taxon>Pseudomonadota</taxon>
        <taxon>Gammaproteobacteria</taxon>
        <taxon>Vibrionales</taxon>
        <taxon>Vibrionaceae</taxon>
        <taxon>Vibrio</taxon>
    </lineage>
</organism>
<evidence type="ECO:0000313" key="2">
    <source>
        <dbReference type="Proteomes" id="UP000029224"/>
    </source>
</evidence>
<name>A0A090T491_9VIBR</name>
<dbReference type="EMBL" id="BBMT01000005">
    <property type="protein sequence ID" value="GAL34800.1"/>
    <property type="molecule type" value="Genomic_DNA"/>
</dbReference>
<reference evidence="1 2" key="1">
    <citation type="submission" date="2014-09" db="EMBL/GenBank/DDBJ databases">
        <title>Vibrio maritimus JCM 19240. (C210) whole genome shotgun sequence.</title>
        <authorList>
            <person name="Sawabe T."/>
            <person name="Meirelles P."/>
            <person name="Nakanishi M."/>
            <person name="Sayaka M."/>
            <person name="Hattori M."/>
            <person name="Ohkuma M."/>
        </authorList>
    </citation>
    <scope>NUCLEOTIDE SEQUENCE [LARGE SCALE GENOMIC DNA]</scope>
    <source>
        <strain evidence="1 2">JCM 19240</strain>
    </source>
</reference>
<reference evidence="1 2" key="2">
    <citation type="submission" date="2014-09" db="EMBL/GenBank/DDBJ databases">
        <authorList>
            <consortium name="NBRP consortium"/>
            <person name="Sawabe T."/>
            <person name="Meirelles P."/>
            <person name="Nakanishi M."/>
            <person name="Sayaka M."/>
            <person name="Hattori M."/>
            <person name="Ohkuma M."/>
        </authorList>
    </citation>
    <scope>NUCLEOTIDE SEQUENCE [LARGE SCALE GENOMIC DNA]</scope>
    <source>
        <strain evidence="1 2">JCM 19240</strain>
    </source>
</reference>
<proteinExistence type="predicted"/>
<evidence type="ECO:0000313" key="1">
    <source>
        <dbReference type="EMBL" id="GAL34800.1"/>
    </source>
</evidence>
<dbReference type="AlphaFoldDB" id="A0A090T491"/>